<dbReference type="AlphaFoldDB" id="A0A5J4S6F1"/>
<dbReference type="InterPro" id="IPR011008">
    <property type="entry name" value="Dimeric_a/b-barrel"/>
</dbReference>
<dbReference type="InterPro" id="IPR012577">
    <property type="entry name" value="NIPSNAP"/>
</dbReference>
<evidence type="ECO:0000313" key="2">
    <source>
        <dbReference type="EMBL" id="KAA6341667.1"/>
    </source>
</evidence>
<protein>
    <recommendedName>
        <fullName evidence="1">NIPSNAP domain-containing protein</fullName>
    </recommendedName>
</protein>
<gene>
    <name evidence="2" type="ORF">EZS27_010535</name>
</gene>
<comment type="caution">
    <text evidence="2">The sequence shown here is derived from an EMBL/GenBank/DDBJ whole genome shotgun (WGS) entry which is preliminary data.</text>
</comment>
<dbReference type="EMBL" id="SNRY01000373">
    <property type="protein sequence ID" value="KAA6341667.1"/>
    <property type="molecule type" value="Genomic_DNA"/>
</dbReference>
<reference evidence="2" key="1">
    <citation type="submission" date="2019-03" db="EMBL/GenBank/DDBJ databases">
        <title>Single cell metagenomics reveals metabolic interactions within the superorganism composed of flagellate Streblomastix strix and complex community of Bacteroidetes bacteria on its surface.</title>
        <authorList>
            <person name="Treitli S.C."/>
            <person name="Kolisko M."/>
            <person name="Husnik F."/>
            <person name="Keeling P."/>
            <person name="Hampl V."/>
        </authorList>
    </citation>
    <scope>NUCLEOTIDE SEQUENCE</scope>
    <source>
        <strain evidence="2">STM</strain>
    </source>
</reference>
<proteinExistence type="predicted"/>
<name>A0A5J4S6F1_9ZZZZ</name>
<dbReference type="Gene3D" id="3.30.70.100">
    <property type="match status" value="1"/>
</dbReference>
<feature type="domain" description="NIPSNAP" evidence="1">
    <location>
        <begin position="141"/>
        <end position="243"/>
    </location>
</feature>
<sequence length="245" mass="28527">MATVPVIQSLASPLATFSDSKEIYEWRIYTLTGNGDSFDVFFENVLIPAYNRFNIKTGAFSLYKKEEEKEKRHILFIYPDITTFHKVKREIWNDTVFRRSAQSFFDASAPAPVYSDFDTYLSEAFDKIPTHRLPDKSRTLFEIRIYRSPNEEANQRKVRMFNVDEINIFDEVGVNSVCYGDILSGPRMPALMYLTWYKDETARTQAWGKFGSHPEWTRIKSLPEYAYAATNNQSILLSPLLYSQL</sequence>
<dbReference type="Pfam" id="PF07978">
    <property type="entry name" value="NIPSNAP"/>
    <property type="match status" value="1"/>
</dbReference>
<dbReference type="SUPFAM" id="SSF54909">
    <property type="entry name" value="Dimeric alpha+beta barrel"/>
    <property type="match status" value="1"/>
</dbReference>
<organism evidence="2">
    <name type="scientific">termite gut metagenome</name>
    <dbReference type="NCBI Taxonomy" id="433724"/>
    <lineage>
        <taxon>unclassified sequences</taxon>
        <taxon>metagenomes</taxon>
        <taxon>organismal metagenomes</taxon>
    </lineage>
</organism>
<evidence type="ECO:0000259" key="1">
    <source>
        <dbReference type="Pfam" id="PF07978"/>
    </source>
</evidence>
<accession>A0A5J4S6F1</accession>